<keyword evidence="10" id="KW-1185">Reference proteome</keyword>
<dbReference type="PANTHER" id="PTHR31140">
    <property type="entry name" value="B3 DOMAIN-CONTAINING TRANSCRIPTION FACTOR ABI3"/>
    <property type="match status" value="1"/>
</dbReference>
<evidence type="ECO:0000256" key="5">
    <source>
        <dbReference type="ARBA" id="ARBA00023242"/>
    </source>
</evidence>
<dbReference type="InterPro" id="IPR044800">
    <property type="entry name" value="LEC2-like"/>
</dbReference>
<name>A0A834ZQ73_TETSI</name>
<dbReference type="SMART" id="SM01019">
    <property type="entry name" value="B3"/>
    <property type="match status" value="1"/>
</dbReference>
<evidence type="ECO:0000313" key="9">
    <source>
        <dbReference type="EMBL" id="KAF8411974.1"/>
    </source>
</evidence>
<dbReference type="PANTHER" id="PTHR31140:SF58">
    <property type="entry name" value="DNA-BINDING PROTEIN RAV1"/>
    <property type="match status" value="1"/>
</dbReference>
<evidence type="ECO:0000256" key="2">
    <source>
        <dbReference type="ARBA" id="ARBA00023015"/>
    </source>
</evidence>
<dbReference type="InterPro" id="IPR036955">
    <property type="entry name" value="AP2/ERF_dom_sf"/>
</dbReference>
<dbReference type="InterPro" id="IPR001471">
    <property type="entry name" value="AP2/ERF_dom"/>
</dbReference>
<dbReference type="InterPro" id="IPR016177">
    <property type="entry name" value="DNA-bd_dom_sf"/>
</dbReference>
<evidence type="ECO:0000256" key="1">
    <source>
        <dbReference type="ARBA" id="ARBA00004123"/>
    </source>
</evidence>
<dbReference type="CDD" id="cd10017">
    <property type="entry name" value="B3_DNA"/>
    <property type="match status" value="1"/>
</dbReference>
<dbReference type="SMART" id="SM00380">
    <property type="entry name" value="AP2"/>
    <property type="match status" value="1"/>
</dbReference>
<reference evidence="9 10" key="1">
    <citation type="submission" date="2020-04" db="EMBL/GenBank/DDBJ databases">
        <title>Plant Genome Project.</title>
        <authorList>
            <person name="Zhang R.-G."/>
        </authorList>
    </citation>
    <scope>NUCLEOTIDE SEQUENCE [LARGE SCALE GENOMIC DNA]</scope>
    <source>
        <strain evidence="9">YNK0</strain>
        <tissue evidence="9">Leaf</tissue>
    </source>
</reference>
<dbReference type="AlphaFoldDB" id="A0A834ZQ73"/>
<dbReference type="GO" id="GO:0005634">
    <property type="term" value="C:nucleus"/>
    <property type="evidence" value="ECO:0007669"/>
    <property type="project" value="UniProtKB-SubCell"/>
</dbReference>
<comment type="subcellular location">
    <subcellularLocation>
        <location evidence="1">Nucleus</location>
    </subcellularLocation>
</comment>
<evidence type="ECO:0000259" key="7">
    <source>
        <dbReference type="PROSITE" id="PS51032"/>
    </source>
</evidence>
<proteinExistence type="predicted"/>
<keyword evidence="5" id="KW-0539">Nucleus</keyword>
<keyword evidence="3" id="KW-0238">DNA-binding</keyword>
<sequence length="331" mass="37493">MEENMITAISNLAGEVIAEGLDSISSSSHPCHPCKHRIDDYMEVSSSIFKGVFLQQNGNWGAQIYANNQQICLGTFETEEAAAMAYDSAAIKLQGGDSYRNFPWTEFTIQEPNFQDLHTTEAVLNMIKDGSYQSLFIDFIKSRPSIGSETRGRVNEGGVLCQQIFRKELTQSDVGKLKGLVIPKEHALTFFPLVPDVRSKGDKNEGEMEAIQQNPHDKQLKSWKFRYCYQKNSESFVLKKGWYQFVKENGGKAKDIISFYRCEYRDDSKDRMFCMINIQKSNSKNNGVFVGRKMELQPGFGRNIEYGSDGKGKSVDEQKKKGVRLFGIEIS</sequence>
<dbReference type="Proteomes" id="UP000655225">
    <property type="component" value="Unassembled WGS sequence"/>
</dbReference>
<dbReference type="Gene3D" id="3.30.730.10">
    <property type="entry name" value="AP2/ERF domain"/>
    <property type="match status" value="1"/>
</dbReference>
<dbReference type="SUPFAM" id="SSF54171">
    <property type="entry name" value="DNA-binding domain"/>
    <property type="match status" value="1"/>
</dbReference>
<dbReference type="Pfam" id="PF02362">
    <property type="entry name" value="B3"/>
    <property type="match status" value="1"/>
</dbReference>
<dbReference type="InterPro" id="IPR003340">
    <property type="entry name" value="B3_DNA-bd"/>
</dbReference>
<keyword evidence="2" id="KW-0805">Transcription regulation</keyword>
<dbReference type="EMBL" id="JABCRI010000002">
    <property type="protein sequence ID" value="KAF8411958.1"/>
    <property type="molecule type" value="Genomic_DNA"/>
</dbReference>
<evidence type="ECO:0000256" key="3">
    <source>
        <dbReference type="ARBA" id="ARBA00023125"/>
    </source>
</evidence>
<dbReference type="SUPFAM" id="SSF101936">
    <property type="entry name" value="DNA-binding pseudobarrel domain"/>
    <property type="match status" value="1"/>
</dbReference>
<evidence type="ECO:0000256" key="4">
    <source>
        <dbReference type="ARBA" id="ARBA00023163"/>
    </source>
</evidence>
<feature type="domain" description="AP2/ERF" evidence="7">
    <location>
        <begin position="48"/>
        <end position="103"/>
    </location>
</feature>
<protein>
    <submittedName>
        <fullName evidence="9">Uncharacterized protein</fullName>
    </submittedName>
</protein>
<dbReference type="InterPro" id="IPR015300">
    <property type="entry name" value="DNA-bd_pseudobarrel_sf"/>
</dbReference>
<evidence type="ECO:0000313" key="10">
    <source>
        <dbReference type="Proteomes" id="UP000655225"/>
    </source>
</evidence>
<comment type="caution">
    <text evidence="9">The sequence shown here is derived from an EMBL/GenBank/DDBJ whole genome shotgun (WGS) entry which is preliminary data.</text>
</comment>
<feature type="domain" description="TF-B3" evidence="6">
    <location>
        <begin position="165"/>
        <end position="279"/>
    </location>
</feature>
<dbReference type="OrthoDB" id="2020802at2759"/>
<dbReference type="GO" id="GO:0003677">
    <property type="term" value="F:DNA binding"/>
    <property type="evidence" value="ECO:0007669"/>
    <property type="project" value="UniProtKB-KW"/>
</dbReference>
<accession>A0A834ZQ73</accession>
<dbReference type="GO" id="GO:0003700">
    <property type="term" value="F:DNA-binding transcription factor activity"/>
    <property type="evidence" value="ECO:0007669"/>
    <property type="project" value="InterPro"/>
</dbReference>
<organism evidence="9 10">
    <name type="scientific">Tetracentron sinense</name>
    <name type="common">Spur-leaf</name>
    <dbReference type="NCBI Taxonomy" id="13715"/>
    <lineage>
        <taxon>Eukaryota</taxon>
        <taxon>Viridiplantae</taxon>
        <taxon>Streptophyta</taxon>
        <taxon>Embryophyta</taxon>
        <taxon>Tracheophyta</taxon>
        <taxon>Spermatophyta</taxon>
        <taxon>Magnoliopsida</taxon>
        <taxon>Trochodendrales</taxon>
        <taxon>Trochodendraceae</taxon>
        <taxon>Tetracentron</taxon>
    </lineage>
</organism>
<dbReference type="Gene3D" id="2.40.330.10">
    <property type="entry name" value="DNA-binding pseudobarrel domain"/>
    <property type="match status" value="1"/>
</dbReference>
<gene>
    <name evidence="8" type="ORF">HHK36_004516</name>
    <name evidence="9" type="ORF">HHK36_004532</name>
</gene>
<dbReference type="PROSITE" id="PS51032">
    <property type="entry name" value="AP2_ERF"/>
    <property type="match status" value="1"/>
</dbReference>
<evidence type="ECO:0000259" key="6">
    <source>
        <dbReference type="PROSITE" id="PS50863"/>
    </source>
</evidence>
<dbReference type="PROSITE" id="PS50863">
    <property type="entry name" value="B3"/>
    <property type="match status" value="1"/>
</dbReference>
<dbReference type="EMBL" id="JABCRI010000002">
    <property type="protein sequence ID" value="KAF8411974.1"/>
    <property type="molecule type" value="Genomic_DNA"/>
</dbReference>
<evidence type="ECO:0000313" key="8">
    <source>
        <dbReference type="EMBL" id="KAF8411958.1"/>
    </source>
</evidence>
<keyword evidence="4" id="KW-0804">Transcription</keyword>